<dbReference type="Pfam" id="PF05656">
    <property type="entry name" value="DUF805"/>
    <property type="match status" value="1"/>
</dbReference>
<evidence type="ECO:0000256" key="1">
    <source>
        <dbReference type="SAM" id="Phobius"/>
    </source>
</evidence>
<dbReference type="AlphaFoldDB" id="A0A9Q4D792"/>
<feature type="transmembrane region" description="Helical" evidence="1">
    <location>
        <begin position="111"/>
        <end position="131"/>
    </location>
</feature>
<proteinExistence type="predicted"/>
<feature type="transmembrane region" description="Helical" evidence="1">
    <location>
        <begin position="143"/>
        <end position="168"/>
    </location>
</feature>
<name>A0A9Q4D792_9STAP</name>
<dbReference type="InterPro" id="IPR008523">
    <property type="entry name" value="DUF805"/>
</dbReference>
<evidence type="ECO:0000313" key="2">
    <source>
        <dbReference type="EMBL" id="MCY1593766.1"/>
    </source>
</evidence>
<dbReference type="GO" id="GO:0005886">
    <property type="term" value="C:plasma membrane"/>
    <property type="evidence" value="ECO:0007669"/>
    <property type="project" value="TreeGrafter"/>
</dbReference>
<feature type="transmembrane region" description="Helical" evidence="1">
    <location>
        <begin position="30"/>
        <end position="60"/>
    </location>
</feature>
<keyword evidence="1" id="KW-0472">Membrane</keyword>
<organism evidence="2 3">
    <name type="scientific">Staphylococcus pettenkoferi</name>
    <dbReference type="NCBI Taxonomy" id="170573"/>
    <lineage>
        <taxon>Bacteria</taxon>
        <taxon>Bacillati</taxon>
        <taxon>Bacillota</taxon>
        <taxon>Bacilli</taxon>
        <taxon>Bacillales</taxon>
        <taxon>Staphylococcaceae</taxon>
        <taxon>Staphylococcus</taxon>
    </lineage>
</organism>
<dbReference type="Proteomes" id="UP001081438">
    <property type="component" value="Unassembled WGS sequence"/>
</dbReference>
<dbReference type="PANTHER" id="PTHR34980:SF2">
    <property type="entry name" value="INNER MEMBRANE PROTEIN YHAH-RELATED"/>
    <property type="match status" value="1"/>
</dbReference>
<accession>A0A9Q4D792</accession>
<dbReference type="PANTHER" id="PTHR34980">
    <property type="entry name" value="INNER MEMBRANE PROTEIN-RELATED-RELATED"/>
    <property type="match status" value="1"/>
</dbReference>
<protein>
    <submittedName>
        <fullName evidence="2">DUF805 domain-containing protein</fullName>
    </submittedName>
</protein>
<feature type="transmembrane region" description="Helical" evidence="1">
    <location>
        <begin position="72"/>
        <end position="99"/>
    </location>
</feature>
<evidence type="ECO:0000313" key="3">
    <source>
        <dbReference type="Proteomes" id="UP001081438"/>
    </source>
</evidence>
<dbReference type="RefSeq" id="WP_268210484.1">
    <property type="nucleotide sequence ID" value="NZ_JANSKK010000001.1"/>
</dbReference>
<gene>
    <name evidence="2" type="ORF">NW112_00760</name>
</gene>
<keyword evidence="1" id="KW-1133">Transmembrane helix</keyword>
<sequence>MNKTVGFGQAFKNFWKNYANFKGRARRSEYWWMALWNFIFLLPAIVLMTIGYMLLIVGVISDPEDPEVAPMAIGLIMLFIAGIYVLIYFFATVVANLSLMVRRFHDTGRGTALPIILYIIAWVMSFFIQIYSSYFGQEEVGLGTLIVIFIGSIIILAIAIYTIVIACLDSKRGRNPYGESKKYPSAQYGDDSKVTVF</sequence>
<comment type="caution">
    <text evidence="2">The sequence shown here is derived from an EMBL/GenBank/DDBJ whole genome shotgun (WGS) entry which is preliminary data.</text>
</comment>
<dbReference type="EMBL" id="JANSKX010000002">
    <property type="protein sequence ID" value="MCY1593766.1"/>
    <property type="molecule type" value="Genomic_DNA"/>
</dbReference>
<keyword evidence="1" id="KW-0812">Transmembrane</keyword>
<reference evidence="2" key="1">
    <citation type="journal article" date="2022" name="Int. J. Mol. Sci.">
        <title>Phenotypic and genotypic virulence characterisation of Staphylococcus pettenkoferi strains isolated from human bloodstream and diabetic foot infections.</title>
        <authorList>
            <person name="Magnan C."/>
        </authorList>
    </citation>
    <scope>NUCLEOTIDE SEQUENCE</scope>
    <source>
        <strain evidence="2">NSP020P</strain>
    </source>
</reference>